<evidence type="ECO:0000313" key="2">
    <source>
        <dbReference type="EMBL" id="JAP11377.1"/>
    </source>
</evidence>
<protein>
    <submittedName>
        <fullName evidence="2">Putative ovule protein</fullName>
    </submittedName>
</protein>
<reference evidence="2" key="1">
    <citation type="submission" date="2015-12" db="EMBL/GenBank/DDBJ databases">
        <title>Gene expression during late stages of embryo sac development: a critical building block for successful pollen-pistil interactions.</title>
        <authorList>
            <person name="Liu Y."/>
            <person name="Joly V."/>
            <person name="Sabar M."/>
            <person name="Matton D.P."/>
        </authorList>
    </citation>
    <scope>NUCLEOTIDE SEQUENCE</scope>
</reference>
<organism evidence="2">
    <name type="scientific">Solanum chacoense</name>
    <name type="common">Chaco potato</name>
    <dbReference type="NCBI Taxonomy" id="4108"/>
    <lineage>
        <taxon>Eukaryota</taxon>
        <taxon>Viridiplantae</taxon>
        <taxon>Streptophyta</taxon>
        <taxon>Embryophyta</taxon>
        <taxon>Tracheophyta</taxon>
        <taxon>Spermatophyta</taxon>
        <taxon>Magnoliopsida</taxon>
        <taxon>eudicotyledons</taxon>
        <taxon>Gunneridae</taxon>
        <taxon>Pentapetalae</taxon>
        <taxon>asterids</taxon>
        <taxon>lamiids</taxon>
        <taxon>Solanales</taxon>
        <taxon>Solanaceae</taxon>
        <taxon>Solanoideae</taxon>
        <taxon>Solaneae</taxon>
        <taxon>Solanum</taxon>
    </lineage>
</organism>
<keyword evidence="1" id="KW-0812">Transmembrane</keyword>
<keyword evidence="1" id="KW-1133">Transmembrane helix</keyword>
<evidence type="ECO:0000256" key="1">
    <source>
        <dbReference type="SAM" id="Phobius"/>
    </source>
</evidence>
<keyword evidence="1" id="KW-0472">Membrane</keyword>
<proteinExistence type="predicted"/>
<name>A0A0V0GT69_SOLCH</name>
<sequence>MSISQLTSVKIGLSSIVVEVHSIKSENHPNSFALIRDDDDSPRLTNFSSELGFDGRVKSLVTFSSETAISKFVVDVGVIVVVVVSDAIVFIFVLVLLLIIHDVRWLC</sequence>
<dbReference type="AlphaFoldDB" id="A0A0V0GT69"/>
<accession>A0A0V0GT69</accession>
<dbReference type="EMBL" id="GEDG01031431">
    <property type="protein sequence ID" value="JAP11377.1"/>
    <property type="molecule type" value="Transcribed_RNA"/>
</dbReference>
<feature type="transmembrane region" description="Helical" evidence="1">
    <location>
        <begin position="72"/>
        <end position="100"/>
    </location>
</feature>